<dbReference type="InterPro" id="IPR002641">
    <property type="entry name" value="PNPLA_dom"/>
</dbReference>
<organism evidence="4 5">
    <name type="scientific">Hoylesella enoeca</name>
    <dbReference type="NCBI Taxonomy" id="76123"/>
    <lineage>
        <taxon>Bacteria</taxon>
        <taxon>Pseudomonadati</taxon>
        <taxon>Bacteroidota</taxon>
        <taxon>Bacteroidia</taxon>
        <taxon>Bacteroidales</taxon>
        <taxon>Prevotellaceae</taxon>
        <taxon>Hoylesella</taxon>
    </lineage>
</organism>
<feature type="short sequence motif" description="GXSXG" evidence="2">
    <location>
        <begin position="45"/>
        <end position="49"/>
    </location>
</feature>
<feature type="short sequence motif" description="GXGXXG" evidence="2">
    <location>
        <begin position="13"/>
        <end position="18"/>
    </location>
</feature>
<gene>
    <name evidence="4" type="ORF">AS203_04195</name>
</gene>
<keyword evidence="2" id="KW-0378">Hydrolase</keyword>
<keyword evidence="1 2" id="KW-0443">Lipid metabolism</keyword>
<dbReference type="EMBL" id="CP013195">
    <property type="protein sequence ID" value="ALO48378.1"/>
    <property type="molecule type" value="Genomic_DNA"/>
</dbReference>
<dbReference type="CDD" id="cd07199">
    <property type="entry name" value="Pat17_PNPLA8_PNPLA9_like"/>
    <property type="match status" value="1"/>
</dbReference>
<dbReference type="AlphaFoldDB" id="A0A0S2KJ89"/>
<feature type="active site" description="Proton acceptor" evidence="2">
    <location>
        <position position="183"/>
    </location>
</feature>
<dbReference type="OrthoDB" id="9807112at2"/>
<name>A0A0S2KJ89_9BACT</name>
<keyword evidence="5" id="KW-1185">Reference proteome</keyword>
<feature type="active site" description="Nucleophile" evidence="2">
    <location>
        <position position="47"/>
    </location>
</feature>
<evidence type="ECO:0000256" key="1">
    <source>
        <dbReference type="ARBA" id="ARBA00023098"/>
    </source>
</evidence>
<dbReference type="NCBIfam" id="NF041079">
    <property type="entry name" value="CBASS_lipase"/>
    <property type="match status" value="1"/>
</dbReference>
<dbReference type="GO" id="GO:0016042">
    <property type="term" value="P:lipid catabolic process"/>
    <property type="evidence" value="ECO:0007669"/>
    <property type="project" value="UniProtKB-UniRule"/>
</dbReference>
<protein>
    <submittedName>
        <fullName evidence="4">Patatin</fullName>
    </submittedName>
</protein>
<dbReference type="PANTHER" id="PTHR24138">
    <property type="entry name" value="INTRACELLLAR PHOSPHOLIPASE A FAMILY"/>
    <property type="match status" value="1"/>
</dbReference>
<dbReference type="InterPro" id="IPR016035">
    <property type="entry name" value="Acyl_Trfase/lysoPLipase"/>
</dbReference>
<evidence type="ECO:0000313" key="5">
    <source>
        <dbReference type="Proteomes" id="UP000056252"/>
    </source>
</evidence>
<accession>A0A0S2KJ89</accession>
<sequence length="332" mass="37459">MTKKPFKILCIDGGGIKGIYSAELLVKFEEVFDCTVSECFDMLCGTSTGGIIALAASLKIPMSDVVKFYQKNGPSIFNESVKHRPGGCAYLRSKQIAFGGKYSAKPLRLALECVFKNKKIAESNNFLCIPSYNTLTANPRVFKKDFDNFTEDDRKSYVDVALATSAAPTYLPVMEIEDDQFVDGGLWANNPILVALTEYLYKFAQDKRFDGLEILSISSCQKTQGEKHHKLNRSFIDWADTLFDAYSIGQSKSTMVLLSKLKRYLSFPFDFHRIENIVLSPEQDKIIDMDNASEASIRLLVKIADNTAMNEKMRPEIAHYFQTKKTLNPKDY</sequence>
<evidence type="ECO:0000313" key="4">
    <source>
        <dbReference type="EMBL" id="ALO48378.1"/>
    </source>
</evidence>
<dbReference type="GO" id="GO:0016787">
    <property type="term" value="F:hydrolase activity"/>
    <property type="evidence" value="ECO:0007669"/>
    <property type="project" value="UniProtKB-UniRule"/>
</dbReference>
<dbReference type="InterPro" id="IPR047156">
    <property type="entry name" value="Teg/CotR/CapV-like"/>
</dbReference>
<dbReference type="SUPFAM" id="SSF52151">
    <property type="entry name" value="FabD/lysophospholipase-like"/>
    <property type="match status" value="1"/>
</dbReference>
<dbReference type="PANTHER" id="PTHR24138:SF12">
    <property type="entry name" value="PATATIN FAMILY PROTEIN"/>
    <property type="match status" value="1"/>
</dbReference>
<dbReference type="RefSeq" id="WP_025065820.1">
    <property type="nucleotide sequence ID" value="NZ_CP013195.1"/>
</dbReference>
<dbReference type="STRING" id="76123.AS203_04195"/>
<feature type="short sequence motif" description="DGA/G" evidence="2">
    <location>
        <begin position="183"/>
        <end position="185"/>
    </location>
</feature>
<feature type="domain" description="PNPLA" evidence="3">
    <location>
        <begin position="9"/>
        <end position="196"/>
    </location>
</feature>
<dbReference type="Gene3D" id="3.40.1090.10">
    <property type="entry name" value="Cytosolic phospholipase A2 catalytic domain"/>
    <property type="match status" value="1"/>
</dbReference>
<dbReference type="PROSITE" id="PS51635">
    <property type="entry name" value="PNPLA"/>
    <property type="match status" value="1"/>
</dbReference>
<evidence type="ECO:0000256" key="2">
    <source>
        <dbReference type="PROSITE-ProRule" id="PRU01161"/>
    </source>
</evidence>
<evidence type="ECO:0000259" key="3">
    <source>
        <dbReference type="PROSITE" id="PS51635"/>
    </source>
</evidence>
<dbReference type="KEGG" id="peo:AS203_04195"/>
<keyword evidence="2" id="KW-0442">Lipid degradation</keyword>
<reference evidence="5" key="1">
    <citation type="submission" date="2015-11" db="EMBL/GenBank/DDBJ databases">
        <authorList>
            <person name="Holder M.E."/>
            <person name="Ajami N.J."/>
            <person name="Petrosino J.F."/>
        </authorList>
    </citation>
    <scope>NUCLEOTIDE SEQUENCE [LARGE SCALE GENOMIC DNA]</scope>
    <source>
        <strain evidence="5">F0113</strain>
    </source>
</reference>
<dbReference type="Proteomes" id="UP000056252">
    <property type="component" value="Chromosome"/>
</dbReference>
<proteinExistence type="predicted"/>
<dbReference type="Pfam" id="PF01734">
    <property type="entry name" value="Patatin"/>
    <property type="match status" value="1"/>
</dbReference>